<protein>
    <submittedName>
        <fullName evidence="1">Putative PKHD-type hydroxylase At1g22950 isoform X2</fullName>
    </submittedName>
</protein>
<evidence type="ECO:0000313" key="1">
    <source>
        <dbReference type="EMBL" id="MBW97529.1"/>
    </source>
</evidence>
<dbReference type="EMBL" id="GGEC01017046">
    <property type="protein sequence ID" value="MBW97529.1"/>
    <property type="molecule type" value="Transcribed_RNA"/>
</dbReference>
<name>A0A2P2JVM7_RHIMU</name>
<sequence>MNFTLSSLLTLSMLGGKYGSSELNTEGLKSNCRSS</sequence>
<proteinExistence type="predicted"/>
<organism evidence="1">
    <name type="scientific">Rhizophora mucronata</name>
    <name type="common">Asiatic mangrove</name>
    <dbReference type="NCBI Taxonomy" id="61149"/>
    <lineage>
        <taxon>Eukaryota</taxon>
        <taxon>Viridiplantae</taxon>
        <taxon>Streptophyta</taxon>
        <taxon>Embryophyta</taxon>
        <taxon>Tracheophyta</taxon>
        <taxon>Spermatophyta</taxon>
        <taxon>Magnoliopsida</taxon>
        <taxon>eudicotyledons</taxon>
        <taxon>Gunneridae</taxon>
        <taxon>Pentapetalae</taxon>
        <taxon>rosids</taxon>
        <taxon>fabids</taxon>
        <taxon>Malpighiales</taxon>
        <taxon>Rhizophoraceae</taxon>
        <taxon>Rhizophora</taxon>
    </lineage>
</organism>
<dbReference type="AlphaFoldDB" id="A0A2P2JVM7"/>
<reference evidence="1" key="1">
    <citation type="submission" date="2018-02" db="EMBL/GenBank/DDBJ databases">
        <title>Rhizophora mucronata_Transcriptome.</title>
        <authorList>
            <person name="Meera S.P."/>
            <person name="Sreeshan A."/>
            <person name="Augustine A."/>
        </authorList>
    </citation>
    <scope>NUCLEOTIDE SEQUENCE</scope>
    <source>
        <tissue evidence="1">Leaf</tissue>
    </source>
</reference>
<accession>A0A2P2JVM7</accession>